<dbReference type="InterPro" id="IPR009711">
    <property type="entry name" value="UPF0473"/>
</dbReference>
<protein>
    <recommendedName>
        <fullName evidence="3">DUF1292 domain-containing protein</fullName>
    </recommendedName>
</protein>
<evidence type="ECO:0008006" key="3">
    <source>
        <dbReference type="Google" id="ProtNLM"/>
    </source>
</evidence>
<organism evidence="1 2">
    <name type="scientific">Anoxybacter fermentans</name>
    <dbReference type="NCBI Taxonomy" id="1323375"/>
    <lineage>
        <taxon>Bacteria</taxon>
        <taxon>Bacillati</taxon>
        <taxon>Bacillota</taxon>
        <taxon>Clostridia</taxon>
        <taxon>Halanaerobiales</taxon>
        <taxon>Anoxybacter</taxon>
    </lineage>
</organism>
<accession>A0A3Q9HQP7</accession>
<dbReference type="EMBL" id="CP016379">
    <property type="protein sequence ID" value="AZR73621.1"/>
    <property type="molecule type" value="Genomic_DNA"/>
</dbReference>
<dbReference type="AlphaFoldDB" id="A0A3Q9HQP7"/>
<name>A0A3Q9HQP7_9FIRM</name>
<dbReference type="RefSeq" id="WP_127016963.1">
    <property type="nucleotide sequence ID" value="NZ_CP016379.1"/>
</dbReference>
<dbReference type="Pfam" id="PF06949">
    <property type="entry name" value="DUF1292"/>
    <property type="match status" value="1"/>
</dbReference>
<sequence>MSGVGTFNIDVERGFLILEDDEGHQEKFLIEDDVTVDGKRYLILVHEKEVNLGEYIALRVEMDESGEEYLVTIEDEDELMRVQEALDEMDVEIEND</sequence>
<keyword evidence="2" id="KW-1185">Reference proteome</keyword>
<proteinExistence type="predicted"/>
<reference evidence="1 2" key="1">
    <citation type="submission" date="2016-07" db="EMBL/GenBank/DDBJ databases">
        <title>Genome and transcriptome analysis of iron-reducing fermentative bacteria Anoxybacter fermentans.</title>
        <authorList>
            <person name="Zeng X."/>
            <person name="Shao Z."/>
        </authorList>
    </citation>
    <scope>NUCLEOTIDE SEQUENCE [LARGE SCALE GENOMIC DNA]</scope>
    <source>
        <strain evidence="1 2">DY22613</strain>
    </source>
</reference>
<dbReference type="Proteomes" id="UP000267250">
    <property type="component" value="Chromosome"/>
</dbReference>
<dbReference type="OrthoDB" id="9811971at2"/>
<evidence type="ECO:0000313" key="1">
    <source>
        <dbReference type="EMBL" id="AZR73621.1"/>
    </source>
</evidence>
<dbReference type="KEGG" id="aft:BBF96_09605"/>
<evidence type="ECO:0000313" key="2">
    <source>
        <dbReference type="Proteomes" id="UP000267250"/>
    </source>
</evidence>
<gene>
    <name evidence="1" type="ORF">BBF96_09605</name>
</gene>